<evidence type="ECO:0000313" key="1">
    <source>
        <dbReference type="EMBL" id="MBF2229576.1"/>
    </source>
</evidence>
<reference evidence="1" key="2">
    <citation type="submission" date="2020-08" db="EMBL/GenBank/DDBJ databases">
        <title>Changes in the skin microbiome associated with squamous cell carcinoma in transplant recipients.</title>
        <authorList>
            <person name="Zaugg J."/>
            <person name="Krueger A."/>
            <person name="Lachner N."/>
        </authorList>
    </citation>
    <scope>NUCLEOTIDE SEQUENCE</scope>
    <source>
        <strain evidence="1">R5988</strain>
    </source>
</reference>
<reference evidence="2 3" key="1">
    <citation type="submission" date="2017-10" db="EMBL/GenBank/DDBJ databases">
        <title>genome sequences of Staph epi in chlorhexidine trial.</title>
        <authorList>
            <person name="Greninger A.L."/>
            <person name="Addetia A."/>
            <person name="Qin X."/>
            <person name="Zerr D."/>
        </authorList>
    </citation>
    <scope>NUCLEOTIDE SEQUENCE [LARGE SCALE GENOMIC DNA]</scope>
    <source>
        <strain evidence="2 3">SCH-17</strain>
    </source>
</reference>
<sequence>MEYIGFADVGKFVQISGISKDDFEKKIAPNKEFQANCMYRFGKGNKRYIKITKAIDFIENNLMVKESDI</sequence>
<dbReference type="Proteomes" id="UP000648077">
    <property type="component" value="Unassembled WGS sequence"/>
</dbReference>
<name>A0A509LXP5_STAEP</name>
<dbReference type="Proteomes" id="UP000228502">
    <property type="component" value="Unassembled WGS sequence"/>
</dbReference>
<dbReference type="OrthoDB" id="2401284at2"/>
<dbReference type="AlphaFoldDB" id="A0A509LXP5"/>
<comment type="caution">
    <text evidence="1">The sequence shown here is derived from an EMBL/GenBank/DDBJ whole genome shotgun (WGS) entry which is preliminary data.</text>
</comment>
<evidence type="ECO:0000313" key="2">
    <source>
        <dbReference type="EMBL" id="PIH08968.1"/>
    </source>
</evidence>
<evidence type="ECO:0000313" key="3">
    <source>
        <dbReference type="Proteomes" id="UP000228502"/>
    </source>
</evidence>
<dbReference type="EMBL" id="PEJG01000103">
    <property type="protein sequence ID" value="PIH08968.1"/>
    <property type="molecule type" value="Genomic_DNA"/>
</dbReference>
<proteinExistence type="predicted"/>
<dbReference type="EMBL" id="JACGQI010000003">
    <property type="protein sequence ID" value="MBF2229576.1"/>
    <property type="molecule type" value="Genomic_DNA"/>
</dbReference>
<gene>
    <name evidence="2" type="ORF">CTJ08_13585</name>
    <name evidence="1" type="ORF">H3963_03770</name>
</gene>
<dbReference type="RefSeq" id="WP_002457326.1">
    <property type="nucleotide sequence ID" value="NZ_CAJUWP010000002.1"/>
</dbReference>
<accession>A0A509LXP5</accession>
<evidence type="ECO:0000313" key="4">
    <source>
        <dbReference type="Proteomes" id="UP000648077"/>
    </source>
</evidence>
<organism evidence="1 4">
    <name type="scientific">Staphylococcus epidermidis</name>
    <dbReference type="NCBI Taxonomy" id="1282"/>
    <lineage>
        <taxon>Bacteria</taxon>
        <taxon>Bacillati</taxon>
        <taxon>Bacillota</taxon>
        <taxon>Bacilli</taxon>
        <taxon>Bacillales</taxon>
        <taxon>Staphylococcaceae</taxon>
        <taxon>Staphylococcus</taxon>
    </lineage>
</organism>
<protein>
    <submittedName>
        <fullName evidence="1">Uncharacterized protein</fullName>
    </submittedName>
</protein>